<dbReference type="EMBL" id="JRES01000835">
    <property type="protein sequence ID" value="KNC27916.1"/>
    <property type="molecule type" value="Genomic_DNA"/>
</dbReference>
<comment type="caution">
    <text evidence="1">The sequence shown here is derived from an EMBL/GenBank/DDBJ whole genome shotgun (WGS) entry which is preliminary data.</text>
</comment>
<accession>A0A0L0C6Q4</accession>
<organism evidence="1 2">
    <name type="scientific">Lucilia cuprina</name>
    <name type="common">Green bottle fly</name>
    <name type="synonym">Australian sheep blowfly</name>
    <dbReference type="NCBI Taxonomy" id="7375"/>
    <lineage>
        <taxon>Eukaryota</taxon>
        <taxon>Metazoa</taxon>
        <taxon>Ecdysozoa</taxon>
        <taxon>Arthropoda</taxon>
        <taxon>Hexapoda</taxon>
        <taxon>Insecta</taxon>
        <taxon>Pterygota</taxon>
        <taxon>Neoptera</taxon>
        <taxon>Endopterygota</taxon>
        <taxon>Diptera</taxon>
        <taxon>Brachycera</taxon>
        <taxon>Muscomorpha</taxon>
        <taxon>Oestroidea</taxon>
        <taxon>Calliphoridae</taxon>
        <taxon>Luciliinae</taxon>
        <taxon>Lucilia</taxon>
    </lineage>
</organism>
<gene>
    <name evidence="1" type="ORF">FF38_06201</name>
</gene>
<reference evidence="1 2" key="1">
    <citation type="journal article" date="2015" name="Nat. Commun.">
        <title>Lucilia cuprina genome unlocks parasitic fly biology to underpin future interventions.</title>
        <authorList>
            <person name="Anstead C.A."/>
            <person name="Korhonen P.K."/>
            <person name="Young N.D."/>
            <person name="Hall R.S."/>
            <person name="Jex A.R."/>
            <person name="Murali S.C."/>
            <person name="Hughes D.S."/>
            <person name="Lee S.F."/>
            <person name="Perry T."/>
            <person name="Stroehlein A.J."/>
            <person name="Ansell B.R."/>
            <person name="Breugelmans B."/>
            <person name="Hofmann A."/>
            <person name="Qu J."/>
            <person name="Dugan S."/>
            <person name="Lee S.L."/>
            <person name="Chao H."/>
            <person name="Dinh H."/>
            <person name="Han Y."/>
            <person name="Doddapaneni H.V."/>
            <person name="Worley K.C."/>
            <person name="Muzny D.M."/>
            <person name="Ioannidis P."/>
            <person name="Waterhouse R.M."/>
            <person name="Zdobnov E.M."/>
            <person name="James P.J."/>
            <person name="Bagnall N.H."/>
            <person name="Kotze A.C."/>
            <person name="Gibbs R.A."/>
            <person name="Richards S."/>
            <person name="Batterham P."/>
            <person name="Gasser R.B."/>
        </authorList>
    </citation>
    <scope>NUCLEOTIDE SEQUENCE [LARGE SCALE GENOMIC DNA]</scope>
    <source>
        <strain evidence="1 2">LS</strain>
        <tissue evidence="1">Full body</tissue>
    </source>
</reference>
<sequence length="204" mass="23473">MEARPDSELALQLPLLEWGWSSLLPKPLMRLWRFKEEWPELLTLIDFSDDEYEGFRSCENRLSFVRCVIKSCTRQSSSTSVPDFSPILAVDEVLFDDPLAEPEAEHISAFSVEELCELVPEVFKSLLQPLLSMVDSVEACCCVNSPLLFLCINLKRLRPHCLSELRRVNVFFPLSYGKATDSFFNISLDLLRPNFLDVVPKRLR</sequence>
<name>A0A0L0C6Q4_LUCCU</name>
<evidence type="ECO:0000313" key="2">
    <source>
        <dbReference type="Proteomes" id="UP000037069"/>
    </source>
</evidence>
<dbReference type="Proteomes" id="UP000037069">
    <property type="component" value="Unassembled WGS sequence"/>
</dbReference>
<keyword evidence="2" id="KW-1185">Reference proteome</keyword>
<evidence type="ECO:0000313" key="1">
    <source>
        <dbReference type="EMBL" id="KNC27916.1"/>
    </source>
</evidence>
<dbReference type="AlphaFoldDB" id="A0A0L0C6Q4"/>
<proteinExistence type="predicted"/>
<protein>
    <submittedName>
        <fullName evidence="1">Uncharacterized protein</fullName>
    </submittedName>
</protein>